<evidence type="ECO:0000313" key="2">
    <source>
        <dbReference type="EMBL" id="SAL47606.1"/>
    </source>
</evidence>
<dbReference type="Proteomes" id="UP000054770">
    <property type="component" value="Unassembled WGS sequence"/>
</dbReference>
<feature type="domain" description="AB hydrolase-1" evidence="1">
    <location>
        <begin position="33"/>
        <end position="119"/>
    </location>
</feature>
<organism evidence="2 3">
    <name type="scientific">Caballeronia choica</name>
    <dbReference type="NCBI Taxonomy" id="326476"/>
    <lineage>
        <taxon>Bacteria</taxon>
        <taxon>Pseudomonadati</taxon>
        <taxon>Pseudomonadota</taxon>
        <taxon>Betaproteobacteria</taxon>
        <taxon>Burkholderiales</taxon>
        <taxon>Burkholderiaceae</taxon>
        <taxon>Caballeronia</taxon>
    </lineage>
</organism>
<dbReference type="InterPro" id="IPR029058">
    <property type="entry name" value="AB_hydrolase_fold"/>
</dbReference>
<dbReference type="GO" id="GO:0016020">
    <property type="term" value="C:membrane"/>
    <property type="evidence" value="ECO:0007669"/>
    <property type="project" value="TreeGrafter"/>
</dbReference>
<dbReference type="InterPro" id="IPR000639">
    <property type="entry name" value="Epox_hydrolase-like"/>
</dbReference>
<accession>A0A158HTE1</accession>
<comment type="caution">
    <text evidence="2">The sequence shown here is derived from an EMBL/GenBank/DDBJ whole genome shotgun (WGS) entry which is preliminary data.</text>
</comment>
<keyword evidence="2" id="KW-0378">Hydrolase</keyword>
<dbReference type="PANTHER" id="PTHR43798:SF33">
    <property type="entry name" value="HYDROLASE, PUTATIVE (AFU_ORTHOLOGUE AFUA_2G14860)-RELATED"/>
    <property type="match status" value="1"/>
</dbReference>
<name>A0A158HTE1_9BURK</name>
<dbReference type="Gene3D" id="3.40.50.1820">
    <property type="entry name" value="alpha/beta hydrolase"/>
    <property type="match status" value="1"/>
</dbReference>
<dbReference type="InterPro" id="IPR050266">
    <property type="entry name" value="AB_hydrolase_sf"/>
</dbReference>
<dbReference type="PANTHER" id="PTHR43798">
    <property type="entry name" value="MONOACYLGLYCEROL LIPASE"/>
    <property type="match status" value="1"/>
</dbReference>
<gene>
    <name evidence="2" type="ORF">AWB68_02315</name>
</gene>
<keyword evidence="3" id="KW-1185">Reference proteome</keyword>
<evidence type="ECO:0000259" key="1">
    <source>
        <dbReference type="Pfam" id="PF00561"/>
    </source>
</evidence>
<dbReference type="GO" id="GO:0046464">
    <property type="term" value="P:acylglycerol catabolic process"/>
    <property type="evidence" value="ECO:0007669"/>
    <property type="project" value="TreeGrafter"/>
</dbReference>
<protein>
    <submittedName>
        <fullName evidence="2">Hydrolase</fullName>
    </submittedName>
</protein>
<dbReference type="GO" id="GO:0047372">
    <property type="term" value="F:monoacylglycerol lipase activity"/>
    <property type="evidence" value="ECO:0007669"/>
    <property type="project" value="TreeGrafter"/>
</dbReference>
<dbReference type="EMBL" id="FCON02000019">
    <property type="protein sequence ID" value="SAL47606.1"/>
    <property type="molecule type" value="Genomic_DNA"/>
</dbReference>
<dbReference type="InterPro" id="IPR000073">
    <property type="entry name" value="AB_hydrolase_1"/>
</dbReference>
<dbReference type="Pfam" id="PF00561">
    <property type="entry name" value="Abhydrolase_1"/>
    <property type="match status" value="1"/>
</dbReference>
<dbReference type="PRINTS" id="PR00412">
    <property type="entry name" value="EPOXHYDRLASE"/>
</dbReference>
<reference evidence="2" key="1">
    <citation type="submission" date="2016-01" db="EMBL/GenBank/DDBJ databases">
        <authorList>
            <person name="Peeters C."/>
        </authorList>
    </citation>
    <scope>NUCLEOTIDE SEQUENCE [LARGE SCALE GENOMIC DNA]</scope>
    <source>
        <strain evidence="2">LMG 22940</strain>
    </source>
</reference>
<evidence type="ECO:0000313" key="3">
    <source>
        <dbReference type="Proteomes" id="UP000054770"/>
    </source>
</evidence>
<dbReference type="SUPFAM" id="SSF53474">
    <property type="entry name" value="alpha/beta-Hydrolases"/>
    <property type="match status" value="1"/>
</dbReference>
<dbReference type="RefSeq" id="WP_087644478.1">
    <property type="nucleotide sequence ID" value="NZ_FCON02000019.1"/>
</dbReference>
<dbReference type="AlphaFoldDB" id="A0A158HTE1"/>
<dbReference type="OrthoDB" id="9799989at2"/>
<sequence length="302" mass="34956">MTHSTDAWKAKGEYFTHRGHKIFWRQEGREDAPVLLLIHGFPTASWDWQHVWPDLLKRYRLLTLDMIGFGYSDKPRDYTYSIIDQADIYDRLLAMLGVTEFHILAHDYGDSVAQELLARDIERSDRPKLESVCLLNGGLFPETHRRVRIQSLLLSPIGPLVSFLTSKKKLSQNMTAVFGKAYPPDLETLDSMWDLLRAQHGERIMHKLINYIPERIEHRERWVGALQTTDVPLKLIVGPVDPISGSHMVHRYRELVPRSDVSELPGVGHYPQVEAPRGVLNCYFEFRDRLATVFVTPQTERM</sequence>
<proteinExistence type="predicted"/>